<dbReference type="Proteomes" id="UP000194450">
    <property type="component" value="Unassembled WGS sequence"/>
</dbReference>
<accession>A0A1Y6F0F5</accession>
<organism evidence="3 4">
    <name type="scientific">Pseudidiomarina planktonica</name>
    <dbReference type="NCBI Taxonomy" id="1323738"/>
    <lineage>
        <taxon>Bacteria</taxon>
        <taxon>Pseudomonadati</taxon>
        <taxon>Pseudomonadota</taxon>
        <taxon>Gammaproteobacteria</taxon>
        <taxon>Alteromonadales</taxon>
        <taxon>Idiomarinaceae</taxon>
        <taxon>Pseudidiomarina</taxon>
    </lineage>
</organism>
<reference evidence="4" key="1">
    <citation type="submission" date="2017-04" db="EMBL/GenBank/DDBJ databases">
        <authorList>
            <person name="Varghese N."/>
            <person name="Submissions S."/>
        </authorList>
    </citation>
    <scope>NUCLEOTIDE SEQUENCE [LARGE SCALE GENOMIC DNA]</scope>
</reference>
<evidence type="ECO:0000313" key="4">
    <source>
        <dbReference type="Proteomes" id="UP000194450"/>
    </source>
</evidence>
<sequence>MSTSIQSELAHEYAQYFSVQQAFSVNLKPLSENDKVPDEDDFAAEIPDLFKLASDMLVVDQAQLRDLNMSERSAKLIAQILAQQSSRISMILTYMLRQEDHPEHRQQGLAYSGGGFVTQSTTKLAIGDYVQVKLFLPDDYAAIFAYGQVIEATDAEQPEYTIAFVRLREEDQELLVRASLHSQARQLKQRSAERQQLKSSASDETITKE</sequence>
<keyword evidence="4" id="KW-1185">Reference proteome</keyword>
<dbReference type="EMBL" id="FXWH01000001">
    <property type="protein sequence ID" value="SMQ66252.1"/>
    <property type="molecule type" value="Genomic_DNA"/>
</dbReference>
<feature type="region of interest" description="Disordered" evidence="1">
    <location>
        <begin position="186"/>
        <end position="209"/>
    </location>
</feature>
<protein>
    <submittedName>
        <fullName evidence="3">PilZ domain-containing protein</fullName>
    </submittedName>
</protein>
<evidence type="ECO:0000256" key="1">
    <source>
        <dbReference type="SAM" id="MobiDB-lite"/>
    </source>
</evidence>
<dbReference type="AlphaFoldDB" id="A0A1Y6F0F5"/>
<feature type="compositionally biased region" description="Polar residues" evidence="1">
    <location>
        <begin position="197"/>
        <end position="209"/>
    </location>
</feature>
<feature type="domain" description="PilZ" evidence="2">
    <location>
        <begin position="84"/>
        <end position="178"/>
    </location>
</feature>
<dbReference type="Pfam" id="PF07238">
    <property type="entry name" value="PilZ"/>
    <property type="match status" value="1"/>
</dbReference>
<dbReference type="OrthoDB" id="5890620at2"/>
<name>A0A1Y6F0F5_9GAMM</name>
<proteinExistence type="predicted"/>
<gene>
    <name evidence="3" type="ORF">SAMN06297229_1477</name>
</gene>
<evidence type="ECO:0000259" key="2">
    <source>
        <dbReference type="Pfam" id="PF07238"/>
    </source>
</evidence>
<evidence type="ECO:0000313" key="3">
    <source>
        <dbReference type="EMBL" id="SMQ66252.1"/>
    </source>
</evidence>
<dbReference type="InterPro" id="IPR009875">
    <property type="entry name" value="PilZ_domain"/>
</dbReference>
<dbReference type="GO" id="GO:0035438">
    <property type="term" value="F:cyclic-di-GMP binding"/>
    <property type="evidence" value="ECO:0007669"/>
    <property type="project" value="InterPro"/>
</dbReference>
<dbReference type="RefSeq" id="WP_086434542.1">
    <property type="nucleotide sequence ID" value="NZ_FXWH01000001.1"/>
</dbReference>